<dbReference type="EMBL" id="CP134050">
    <property type="protein sequence ID" value="WNC14281.1"/>
    <property type="molecule type" value="Genomic_DNA"/>
</dbReference>
<organism evidence="1 2">
    <name type="scientific">Brevibacillus brevis</name>
    <name type="common">Bacillus brevis</name>
    <dbReference type="NCBI Taxonomy" id="1393"/>
    <lineage>
        <taxon>Bacteria</taxon>
        <taxon>Bacillati</taxon>
        <taxon>Bacillota</taxon>
        <taxon>Bacilli</taxon>
        <taxon>Bacillales</taxon>
        <taxon>Paenibacillaceae</taxon>
        <taxon>Brevibacillus</taxon>
    </lineage>
</organism>
<evidence type="ECO:0000313" key="1">
    <source>
        <dbReference type="EMBL" id="WNC14281.1"/>
    </source>
</evidence>
<dbReference type="Proteomes" id="UP001256827">
    <property type="component" value="Chromosome"/>
</dbReference>
<name>A0ABY9T2H3_BREBE</name>
<accession>A0ABY9T2H3</accession>
<sequence>MNHPVKECISMLGVSQVSFAVLHDVSFQRLKACLYGHTPAIPSRIVNALVQHGYDEQEVQKQYQQWRKWKAEQELLAAARNGGGVDNE</sequence>
<keyword evidence="2" id="KW-1185">Reference proteome</keyword>
<reference evidence="1 2" key="1">
    <citation type="submission" date="2023-09" db="EMBL/GenBank/DDBJ databases">
        <title>Complete Genome and Methylome dissection of Bacillus brevis NEB573 original source of BbsI restriction endonuclease.</title>
        <authorList>
            <person name="Fomenkov A."/>
            <person name="Roberts R.D."/>
        </authorList>
    </citation>
    <scope>NUCLEOTIDE SEQUENCE [LARGE SCALE GENOMIC DNA]</scope>
    <source>
        <strain evidence="1 2">NEB573</strain>
    </source>
</reference>
<protein>
    <submittedName>
        <fullName evidence="1">Preprotein translocase subunit TatA</fullName>
    </submittedName>
</protein>
<dbReference type="RefSeq" id="WP_310766222.1">
    <property type="nucleotide sequence ID" value="NZ_CP134050.1"/>
</dbReference>
<proteinExistence type="predicted"/>
<gene>
    <name evidence="1" type="ORF">RGB73_26985</name>
</gene>
<evidence type="ECO:0000313" key="2">
    <source>
        <dbReference type="Proteomes" id="UP001256827"/>
    </source>
</evidence>